<organism evidence="6 7">
    <name type="scientific">Parnassius mnemosyne</name>
    <name type="common">clouded apollo</name>
    <dbReference type="NCBI Taxonomy" id="213953"/>
    <lineage>
        <taxon>Eukaryota</taxon>
        <taxon>Metazoa</taxon>
        <taxon>Ecdysozoa</taxon>
        <taxon>Arthropoda</taxon>
        <taxon>Hexapoda</taxon>
        <taxon>Insecta</taxon>
        <taxon>Pterygota</taxon>
        <taxon>Neoptera</taxon>
        <taxon>Endopterygota</taxon>
        <taxon>Lepidoptera</taxon>
        <taxon>Glossata</taxon>
        <taxon>Ditrysia</taxon>
        <taxon>Papilionoidea</taxon>
        <taxon>Papilionidae</taxon>
        <taxon>Parnassiinae</taxon>
        <taxon>Parnassini</taxon>
        <taxon>Parnassius</taxon>
        <taxon>Driopa</taxon>
    </lineage>
</organism>
<gene>
    <name evidence="6" type="ORF">PARMNEM_LOCUS201</name>
</gene>
<dbReference type="PANTHER" id="PTHR37984:SF11">
    <property type="entry name" value="INTEGRASE CATALYTIC DOMAIN-CONTAINING PROTEIN"/>
    <property type="match status" value="1"/>
</dbReference>
<reference evidence="6 7" key="1">
    <citation type="submission" date="2023-11" db="EMBL/GenBank/DDBJ databases">
        <authorList>
            <person name="Hedman E."/>
            <person name="Englund M."/>
            <person name="Stromberg M."/>
            <person name="Nyberg Akerstrom W."/>
            <person name="Nylinder S."/>
            <person name="Jareborg N."/>
            <person name="Kallberg Y."/>
            <person name="Kronander E."/>
        </authorList>
    </citation>
    <scope>NUCLEOTIDE SEQUENCE [LARGE SCALE GENOMIC DNA]</scope>
</reference>
<dbReference type="GO" id="GO:0004519">
    <property type="term" value="F:endonuclease activity"/>
    <property type="evidence" value="ECO:0007669"/>
    <property type="project" value="UniProtKB-KW"/>
</dbReference>
<comment type="caution">
    <text evidence="6">The sequence shown here is derived from an EMBL/GenBank/DDBJ whole genome shotgun (WGS) entry which is preliminary data.</text>
</comment>
<proteinExistence type="predicted"/>
<keyword evidence="2" id="KW-0540">Nuclease</keyword>
<evidence type="ECO:0000259" key="5">
    <source>
        <dbReference type="Pfam" id="PF17919"/>
    </source>
</evidence>
<dbReference type="Proteomes" id="UP001314205">
    <property type="component" value="Unassembled WGS sequence"/>
</dbReference>
<feature type="domain" description="Reverse transcriptase/retrotransposon-derived protein RNase H-like" evidence="5">
    <location>
        <begin position="2"/>
        <end position="90"/>
    </location>
</feature>
<sequence>MAFDELKNCLSKIPTLGYYDPNDRTQVTADESPVGLGAVLIQYDNKGTRIIAFGIKSLTDIEKRYCQTEKEALALVWAIEHFHMWDMGKNLSLSQTINVWRLYLVRDQSLVCESSARSFGYKHLIRKLFISPENPI</sequence>
<name>A0AAV1K7Y7_9NEOP</name>
<keyword evidence="4" id="KW-0695">RNA-directed DNA polymerase</keyword>
<accession>A0AAV1K7Y7</accession>
<evidence type="ECO:0000256" key="3">
    <source>
        <dbReference type="ARBA" id="ARBA00022759"/>
    </source>
</evidence>
<dbReference type="Pfam" id="PF17919">
    <property type="entry name" value="RT_RNaseH_2"/>
    <property type="match status" value="1"/>
</dbReference>
<protein>
    <recommendedName>
        <fullName evidence="5">Reverse transcriptase/retrotransposon-derived protein RNase H-like domain-containing protein</fullName>
    </recommendedName>
</protein>
<evidence type="ECO:0000313" key="6">
    <source>
        <dbReference type="EMBL" id="CAK1578062.1"/>
    </source>
</evidence>
<evidence type="ECO:0000313" key="7">
    <source>
        <dbReference type="Proteomes" id="UP001314205"/>
    </source>
</evidence>
<keyword evidence="7" id="KW-1185">Reference proteome</keyword>
<keyword evidence="3" id="KW-0255">Endonuclease</keyword>
<dbReference type="PANTHER" id="PTHR37984">
    <property type="entry name" value="PROTEIN CBG26694"/>
    <property type="match status" value="1"/>
</dbReference>
<dbReference type="InterPro" id="IPR050951">
    <property type="entry name" value="Retrovirus_Pol_polyprotein"/>
</dbReference>
<evidence type="ECO:0000256" key="1">
    <source>
        <dbReference type="ARBA" id="ARBA00022695"/>
    </source>
</evidence>
<evidence type="ECO:0000256" key="4">
    <source>
        <dbReference type="ARBA" id="ARBA00022918"/>
    </source>
</evidence>
<keyword evidence="1" id="KW-0548">Nucleotidyltransferase</keyword>
<keyword evidence="3" id="KW-0378">Hydrolase</keyword>
<dbReference type="AlphaFoldDB" id="A0AAV1K7Y7"/>
<dbReference type="InterPro" id="IPR041577">
    <property type="entry name" value="RT_RNaseH_2"/>
</dbReference>
<dbReference type="EMBL" id="CAVLGL010000001">
    <property type="protein sequence ID" value="CAK1578062.1"/>
    <property type="molecule type" value="Genomic_DNA"/>
</dbReference>
<dbReference type="GO" id="GO:0003964">
    <property type="term" value="F:RNA-directed DNA polymerase activity"/>
    <property type="evidence" value="ECO:0007669"/>
    <property type="project" value="UniProtKB-KW"/>
</dbReference>
<dbReference type="SUPFAM" id="SSF56672">
    <property type="entry name" value="DNA/RNA polymerases"/>
    <property type="match status" value="1"/>
</dbReference>
<dbReference type="FunFam" id="3.10.20.370:FF:000001">
    <property type="entry name" value="Retrovirus-related Pol polyprotein from transposon 17.6-like protein"/>
    <property type="match status" value="1"/>
</dbReference>
<dbReference type="InterPro" id="IPR043502">
    <property type="entry name" value="DNA/RNA_pol_sf"/>
</dbReference>
<evidence type="ECO:0000256" key="2">
    <source>
        <dbReference type="ARBA" id="ARBA00022722"/>
    </source>
</evidence>
<keyword evidence="1" id="KW-0808">Transferase</keyword>